<evidence type="ECO:0000256" key="7">
    <source>
        <dbReference type="ARBA" id="ARBA00022490"/>
    </source>
</evidence>
<dbReference type="PRINTS" id="PR00793">
    <property type="entry name" value="PROAMNOPTASE"/>
</dbReference>
<feature type="chain" id="PRO_5010303301" description="Proline iminopeptidase" evidence="11">
    <location>
        <begin position="24"/>
        <end position="489"/>
    </location>
</feature>
<dbReference type="PANTHER" id="PTHR43722:SF1">
    <property type="entry name" value="PROLINE IMINOPEPTIDASE"/>
    <property type="match status" value="1"/>
</dbReference>
<dbReference type="Pfam" id="PF08386">
    <property type="entry name" value="Abhydrolase_4"/>
    <property type="match status" value="1"/>
</dbReference>
<dbReference type="RefSeq" id="WP_068306875.1">
    <property type="nucleotide sequence ID" value="NZ_FNAK01000006.1"/>
</dbReference>
<keyword evidence="8" id="KW-0645">Protease</keyword>
<dbReference type="Pfam" id="PF00561">
    <property type="entry name" value="Abhydrolase_1"/>
    <property type="match status" value="1"/>
</dbReference>
<evidence type="ECO:0000256" key="3">
    <source>
        <dbReference type="ARBA" id="ARBA00010088"/>
    </source>
</evidence>
<dbReference type="GO" id="GO:0006508">
    <property type="term" value="P:proteolysis"/>
    <property type="evidence" value="ECO:0007669"/>
    <property type="project" value="UniProtKB-KW"/>
</dbReference>
<feature type="domain" description="Peptidase S33 tripeptidyl aminopeptidase-like C-terminal" evidence="13">
    <location>
        <begin position="379"/>
        <end position="471"/>
    </location>
</feature>
<dbReference type="STRING" id="637679.GCA_001550055_03159"/>
<name>A0A1G7CGF2_9PROT</name>
<dbReference type="InterPro" id="IPR002410">
    <property type="entry name" value="Peptidase_S33"/>
</dbReference>
<proteinExistence type="inferred from homology"/>
<comment type="similarity">
    <text evidence="3">Belongs to the peptidase S33 family.</text>
</comment>
<comment type="catalytic activity">
    <reaction evidence="1">
        <text>Release of N-terminal proline from a peptide.</text>
        <dbReference type="EC" id="3.4.11.5"/>
    </reaction>
</comment>
<dbReference type="OrthoDB" id="613638at2"/>
<evidence type="ECO:0000259" key="12">
    <source>
        <dbReference type="Pfam" id="PF00561"/>
    </source>
</evidence>
<dbReference type="PANTHER" id="PTHR43722">
    <property type="entry name" value="PROLINE IMINOPEPTIDASE"/>
    <property type="match status" value="1"/>
</dbReference>
<evidence type="ECO:0000259" key="13">
    <source>
        <dbReference type="Pfam" id="PF08386"/>
    </source>
</evidence>
<dbReference type="GO" id="GO:0005737">
    <property type="term" value="C:cytoplasm"/>
    <property type="evidence" value="ECO:0007669"/>
    <property type="project" value="UniProtKB-SubCell"/>
</dbReference>
<reference evidence="14 15" key="1">
    <citation type="submission" date="2016-10" db="EMBL/GenBank/DDBJ databases">
        <authorList>
            <person name="de Groot N.N."/>
        </authorList>
    </citation>
    <scope>NUCLEOTIDE SEQUENCE [LARGE SCALE GENOMIC DNA]</scope>
    <source>
        <strain evidence="14 15">CGMCC 1.9109</strain>
    </source>
</reference>
<dbReference type="EMBL" id="FNAK01000006">
    <property type="protein sequence ID" value="SDE37505.1"/>
    <property type="molecule type" value="Genomic_DNA"/>
</dbReference>
<organism evidence="14 15">
    <name type="scientific">Kordiimonas lacus</name>
    <dbReference type="NCBI Taxonomy" id="637679"/>
    <lineage>
        <taxon>Bacteria</taxon>
        <taxon>Pseudomonadati</taxon>
        <taxon>Pseudomonadota</taxon>
        <taxon>Alphaproteobacteria</taxon>
        <taxon>Kordiimonadales</taxon>
        <taxon>Kordiimonadaceae</taxon>
        <taxon>Kordiimonas</taxon>
    </lineage>
</organism>
<keyword evidence="15" id="KW-1185">Reference proteome</keyword>
<evidence type="ECO:0000256" key="1">
    <source>
        <dbReference type="ARBA" id="ARBA00001585"/>
    </source>
</evidence>
<keyword evidence="11" id="KW-0732">Signal</keyword>
<dbReference type="InterPro" id="IPR000073">
    <property type="entry name" value="AB_hydrolase_1"/>
</dbReference>
<protein>
    <recommendedName>
        <fullName evidence="5">Proline iminopeptidase</fullName>
        <ecNumber evidence="4">3.4.11.5</ecNumber>
    </recommendedName>
    <alternativeName>
        <fullName evidence="10">Prolyl aminopeptidase</fullName>
    </alternativeName>
</protein>
<keyword evidence="6" id="KW-0031">Aminopeptidase</keyword>
<dbReference type="Gene3D" id="3.40.50.1820">
    <property type="entry name" value="alpha/beta hydrolase"/>
    <property type="match status" value="1"/>
</dbReference>
<evidence type="ECO:0000256" key="4">
    <source>
        <dbReference type="ARBA" id="ARBA00012568"/>
    </source>
</evidence>
<dbReference type="Proteomes" id="UP000183685">
    <property type="component" value="Unassembled WGS sequence"/>
</dbReference>
<evidence type="ECO:0000313" key="14">
    <source>
        <dbReference type="EMBL" id="SDE37505.1"/>
    </source>
</evidence>
<keyword evidence="9" id="KW-0378">Hydrolase</keyword>
<dbReference type="InterPro" id="IPR013595">
    <property type="entry name" value="Pept_S33_TAP-like_C"/>
</dbReference>
<evidence type="ECO:0000256" key="2">
    <source>
        <dbReference type="ARBA" id="ARBA00004496"/>
    </source>
</evidence>
<evidence type="ECO:0000313" key="15">
    <source>
        <dbReference type="Proteomes" id="UP000183685"/>
    </source>
</evidence>
<evidence type="ECO:0000256" key="10">
    <source>
        <dbReference type="ARBA" id="ARBA00029605"/>
    </source>
</evidence>
<sequence length="489" mass="52338">MKTFSKITTAGLLALAAILPAGAQQDNDAAGQGGLEPTEACFIKGVRERVRCLKMDVPLDYASPEGEQITLHAAVIPAKSSRSEPDPIWVFAGGPGQAAGEYGVLASAAFREIRQSRDIVLVDQRGTGKSHGLRCEVEPGEMMSSLDDWTAFVADCRKENDIDVRHFTMENVVRDMEAVRQALGYDQLNLWGGSWGTRTVGLYLKRHPEHVRSIIVDGVAPPDVSLFESAPVSAERAKHMLAEDCRNSEACASRYPDFEAQVAAFLDKAAAGDLRYTGNDPMTGDALDLEISFVMAVESIRSVMYSTDATVLLPFVVDAAAKGDLEPLIALYAGGASVSDSMYLGATLSILCGEEVPRTDMDALARAAEDSFAKDSYYQYWNAGCKAWDALPGAPDAHDPVTSDVPALILSGDLDPVTPPSMGEHWLKGFPNGRHIVVAGNGHITSNTACMPHLLDEFVTTLDAGALDTACLGHLKRLPVVTGLNGTVK</sequence>
<dbReference type="EC" id="3.4.11.5" evidence="4"/>
<comment type="subcellular location">
    <subcellularLocation>
        <location evidence="2">Cytoplasm</location>
    </subcellularLocation>
</comment>
<feature type="domain" description="AB hydrolase-1" evidence="12">
    <location>
        <begin position="89"/>
        <end position="221"/>
    </location>
</feature>
<evidence type="ECO:0000256" key="8">
    <source>
        <dbReference type="ARBA" id="ARBA00022670"/>
    </source>
</evidence>
<evidence type="ECO:0000256" key="5">
    <source>
        <dbReference type="ARBA" id="ARBA00021843"/>
    </source>
</evidence>
<dbReference type="AlphaFoldDB" id="A0A1G7CGF2"/>
<accession>A0A1G7CGF2</accession>
<feature type="signal peptide" evidence="11">
    <location>
        <begin position="1"/>
        <end position="23"/>
    </location>
</feature>
<keyword evidence="7" id="KW-0963">Cytoplasm</keyword>
<dbReference type="GO" id="GO:0004177">
    <property type="term" value="F:aminopeptidase activity"/>
    <property type="evidence" value="ECO:0007669"/>
    <property type="project" value="UniProtKB-KW"/>
</dbReference>
<evidence type="ECO:0000256" key="11">
    <source>
        <dbReference type="SAM" id="SignalP"/>
    </source>
</evidence>
<evidence type="ECO:0000256" key="6">
    <source>
        <dbReference type="ARBA" id="ARBA00022438"/>
    </source>
</evidence>
<gene>
    <name evidence="14" type="ORF">SAMN04488071_2762</name>
</gene>
<dbReference type="InterPro" id="IPR005944">
    <property type="entry name" value="Pro_iminopeptidase"/>
</dbReference>
<dbReference type="SUPFAM" id="SSF53474">
    <property type="entry name" value="alpha/beta-Hydrolases"/>
    <property type="match status" value="1"/>
</dbReference>
<evidence type="ECO:0000256" key="9">
    <source>
        <dbReference type="ARBA" id="ARBA00022801"/>
    </source>
</evidence>
<dbReference type="InterPro" id="IPR029058">
    <property type="entry name" value="AB_hydrolase_fold"/>
</dbReference>